<reference evidence="3 4" key="1">
    <citation type="journal article" date="2018" name="BMC Genomics">
        <title>Genomic evidence for intraspecific hybridization in a clonal and extremely halotolerant yeast.</title>
        <authorList>
            <person name="Gostincar C."/>
            <person name="Stajich J.E."/>
            <person name="Zupancic J."/>
            <person name="Zalar P."/>
            <person name="Gunde-Cimerman N."/>
        </authorList>
    </citation>
    <scope>NUCLEOTIDE SEQUENCE [LARGE SCALE GENOMIC DNA]</scope>
    <source>
        <strain evidence="3 4">EXF-562</strain>
    </source>
</reference>
<protein>
    <recommendedName>
        <fullName evidence="2">Mucin-like domain-containing protein</fullName>
    </recommendedName>
</protein>
<organism evidence="3 4">
    <name type="scientific">Hortaea werneckii</name>
    <name type="common">Black yeast</name>
    <name type="synonym">Cladosporium werneckii</name>
    <dbReference type="NCBI Taxonomy" id="91943"/>
    <lineage>
        <taxon>Eukaryota</taxon>
        <taxon>Fungi</taxon>
        <taxon>Dikarya</taxon>
        <taxon>Ascomycota</taxon>
        <taxon>Pezizomycotina</taxon>
        <taxon>Dothideomycetes</taxon>
        <taxon>Dothideomycetidae</taxon>
        <taxon>Mycosphaerellales</taxon>
        <taxon>Teratosphaeriaceae</taxon>
        <taxon>Hortaea</taxon>
    </lineage>
</organism>
<dbReference type="EMBL" id="QWIS01000054">
    <property type="protein sequence ID" value="RMZ11302.1"/>
    <property type="molecule type" value="Genomic_DNA"/>
</dbReference>
<proteinExistence type="predicted"/>
<evidence type="ECO:0000259" key="2">
    <source>
        <dbReference type="Pfam" id="PF16058"/>
    </source>
</evidence>
<keyword evidence="1" id="KW-0732">Signal</keyword>
<name>A0A3M7HEJ3_HORWE</name>
<evidence type="ECO:0000313" key="3">
    <source>
        <dbReference type="EMBL" id="RMZ11302.1"/>
    </source>
</evidence>
<dbReference type="AlphaFoldDB" id="A0A3M7HEJ3"/>
<feature type="domain" description="Mucin-like" evidence="2">
    <location>
        <begin position="295"/>
        <end position="365"/>
    </location>
</feature>
<feature type="signal peptide" evidence="1">
    <location>
        <begin position="1"/>
        <end position="27"/>
    </location>
</feature>
<feature type="chain" id="PRO_5018115629" description="Mucin-like domain-containing protein" evidence="1">
    <location>
        <begin position="28"/>
        <end position="916"/>
    </location>
</feature>
<gene>
    <name evidence="3" type="ORF">D0860_03429</name>
</gene>
<dbReference type="InterPro" id="IPR032059">
    <property type="entry name" value="Mucin-like"/>
</dbReference>
<accession>A0A3M7HEJ3</accession>
<evidence type="ECO:0000256" key="1">
    <source>
        <dbReference type="SAM" id="SignalP"/>
    </source>
</evidence>
<evidence type="ECO:0000313" key="4">
    <source>
        <dbReference type="Proteomes" id="UP000280598"/>
    </source>
</evidence>
<dbReference type="Proteomes" id="UP000280598">
    <property type="component" value="Unassembled WGS sequence"/>
</dbReference>
<dbReference type="VEuPathDB" id="FungiDB:BTJ68_08779"/>
<sequence length="916" mass="94434">MKSARPCYLSLGRYALLLWGATSPVKAQLPSSCPVTVTVTQTLTLFPADYTGSYTLDGITAIPSTNLPSVTTLPTSLVDINISDFTTPTPAIGISTNVIPGGSVETGILPTNLPTGSISTIGVGSPTSSATVLPTSTSLACNSTQQSYLYVDPSSGDQYTIECDTTYSGGLLEVTQTTSISICIAECSSRELCQGVGYDTSTATCAKYLSQVPDSGVYSPTVQFARLSKRPVVVGGSTLLEAIPTSFVSSGINVQGSLTFTYAPPTISIGAPTSFPAVSLPLSYLDATTALPSSVLDITTALPLPSLDITTALPLPSLDITTALPLPSLDITTALPLPSLEITTALPLPSLDITSALPLPSLDITPTLPVSSLGISNVLPSSVLDITTALPLTYLDITTALPLPSLDVSSELSLSFSVPIFEPGTTGEPYIPYPSISAVQTLASAIPTSVIPVQTSYAELVCPENDGQLVSENGPTYVVGCGKGVSGVPYSADQASNSFDDCFTECDESSTNQGAQYCTAFLYLGAVNGDGVGTCYLYNDVGAAFVRGNSSAVAAIRLANYVVGIPGGLPISVSAGLSASLGGLPTTLLPSDLATGSLDLPITLPTVPGASIINSLATPTATCTNGGNILDGCVIAQVTADPSVGVGFGVGIGGPNSTIIDIQASVTAAASLSLGASAGVGLGLDSSGLSASLGLSAGLGLSVDLGGGGGVGLPGLPGIGGGSPATSSVSRITTVIPVITHCGRGFDLFQYPTVGNPEYDQQHWVRYGIHSLHHDVNNINGTQTLGNLFLCNSHQQFDPLSPYRRVELCLRLSDKSQHFDVWTLFWIAKRHIYTFAIDVCVHILDTHASCECQCCVNNWHDIGIDLFGRKHCRDCILRWPGQWRSSGLRQSGVVLGWSDLLSSVHAVTVTSDATNV</sequence>
<dbReference type="Pfam" id="PF16058">
    <property type="entry name" value="Mucin-like"/>
    <property type="match status" value="1"/>
</dbReference>
<comment type="caution">
    <text evidence="3">The sequence shown here is derived from an EMBL/GenBank/DDBJ whole genome shotgun (WGS) entry which is preliminary data.</text>
</comment>